<dbReference type="Gene3D" id="3.40.50.300">
    <property type="entry name" value="P-loop containing nucleotide triphosphate hydrolases"/>
    <property type="match status" value="1"/>
</dbReference>
<gene>
    <name evidence="6" type="ORF">AE618_13680</name>
</gene>
<dbReference type="InterPro" id="IPR027417">
    <property type="entry name" value="P-loop_NTPase"/>
</dbReference>
<name>A0A0N0MB23_9HYPH</name>
<sequence>MASCRPALGGEAVRLTLDRIGHAFLGRAVFEDLSLCLAEGEVVALVGPSGCGKTTVLQIASGLIDPLRGRVQRHYRRQAIVFQEPRLLPWMTARDNIAYGLAVAGVPLGRRRESAERRAAEVGLHRRDLDKYPAELSGGMRQRAAVARALAIDPEMIYFDEPFTAVDVGLRRVLQDLVIGASAREKFSALFVTHDLSEAVRLAHRIVVLSGRQEGLVAERVLDGAPGSRDDGAVFETVQDWAKDPAFADLFDGGREAA</sequence>
<dbReference type="GO" id="GO:0005524">
    <property type="term" value="F:ATP binding"/>
    <property type="evidence" value="ECO:0007669"/>
    <property type="project" value="UniProtKB-KW"/>
</dbReference>
<evidence type="ECO:0000256" key="2">
    <source>
        <dbReference type="ARBA" id="ARBA00022448"/>
    </source>
</evidence>
<dbReference type="InterPro" id="IPR003593">
    <property type="entry name" value="AAA+_ATPase"/>
</dbReference>
<accession>A0A0N0MB23</accession>
<evidence type="ECO:0000256" key="4">
    <source>
        <dbReference type="ARBA" id="ARBA00022840"/>
    </source>
</evidence>
<dbReference type="InterPro" id="IPR003439">
    <property type="entry name" value="ABC_transporter-like_ATP-bd"/>
</dbReference>
<keyword evidence="2" id="KW-0813">Transport</keyword>
<dbReference type="AlphaFoldDB" id="A0A0N0MB23"/>
<keyword evidence="7" id="KW-1185">Reference proteome</keyword>
<dbReference type="PROSITE" id="PS50893">
    <property type="entry name" value="ABC_TRANSPORTER_2"/>
    <property type="match status" value="1"/>
</dbReference>
<comment type="similarity">
    <text evidence="1">Belongs to the ABC transporter superfamily.</text>
</comment>
<dbReference type="PANTHER" id="PTHR42788:SF13">
    <property type="entry name" value="ALIPHATIC SULFONATES IMPORT ATP-BINDING PROTEIN SSUB"/>
    <property type="match status" value="1"/>
</dbReference>
<evidence type="ECO:0000259" key="5">
    <source>
        <dbReference type="PROSITE" id="PS50893"/>
    </source>
</evidence>
<dbReference type="Proteomes" id="UP000037822">
    <property type="component" value="Unassembled WGS sequence"/>
</dbReference>
<evidence type="ECO:0000313" key="7">
    <source>
        <dbReference type="Proteomes" id="UP000037822"/>
    </source>
</evidence>
<evidence type="ECO:0000313" key="6">
    <source>
        <dbReference type="EMBL" id="KPH80371.1"/>
    </source>
</evidence>
<reference evidence="6 7" key="1">
    <citation type="submission" date="2015-07" db="EMBL/GenBank/DDBJ databases">
        <title>Whole genome sequencing of Bosea vaviloviae isolated from cave pool.</title>
        <authorList>
            <person name="Tan N.E.H."/>
            <person name="Lee Y.P."/>
            <person name="Gan H.M."/>
            <person name="Barton H."/>
            <person name="Savka M.A."/>
        </authorList>
    </citation>
    <scope>NUCLEOTIDE SEQUENCE [LARGE SCALE GENOMIC DNA]</scope>
    <source>
        <strain evidence="6 7">SD260</strain>
    </source>
</reference>
<organism evidence="6 7">
    <name type="scientific">Bosea vaviloviae</name>
    <dbReference type="NCBI Taxonomy" id="1526658"/>
    <lineage>
        <taxon>Bacteria</taxon>
        <taxon>Pseudomonadati</taxon>
        <taxon>Pseudomonadota</taxon>
        <taxon>Alphaproteobacteria</taxon>
        <taxon>Hyphomicrobiales</taxon>
        <taxon>Boseaceae</taxon>
        <taxon>Bosea</taxon>
    </lineage>
</organism>
<dbReference type="SUPFAM" id="SSF52540">
    <property type="entry name" value="P-loop containing nucleoside triphosphate hydrolases"/>
    <property type="match status" value="1"/>
</dbReference>
<protein>
    <submittedName>
        <fullName evidence="6">ABC transporter ATPase</fullName>
    </submittedName>
</protein>
<dbReference type="EMBL" id="LGSZ01000042">
    <property type="protein sequence ID" value="KPH80371.1"/>
    <property type="molecule type" value="Genomic_DNA"/>
</dbReference>
<dbReference type="PANTHER" id="PTHR42788">
    <property type="entry name" value="TAURINE IMPORT ATP-BINDING PROTEIN-RELATED"/>
    <property type="match status" value="1"/>
</dbReference>
<dbReference type="InterPro" id="IPR017871">
    <property type="entry name" value="ABC_transporter-like_CS"/>
</dbReference>
<dbReference type="OrthoDB" id="9802264at2"/>
<proteinExistence type="inferred from homology"/>
<keyword evidence="3" id="KW-0547">Nucleotide-binding</keyword>
<evidence type="ECO:0000256" key="1">
    <source>
        <dbReference type="ARBA" id="ARBA00005417"/>
    </source>
</evidence>
<dbReference type="SMART" id="SM00382">
    <property type="entry name" value="AAA"/>
    <property type="match status" value="1"/>
</dbReference>
<dbReference type="GO" id="GO:0016887">
    <property type="term" value="F:ATP hydrolysis activity"/>
    <property type="evidence" value="ECO:0007669"/>
    <property type="project" value="InterPro"/>
</dbReference>
<dbReference type="Pfam" id="PF00005">
    <property type="entry name" value="ABC_tran"/>
    <property type="match status" value="1"/>
</dbReference>
<feature type="domain" description="ABC transporter" evidence="5">
    <location>
        <begin position="15"/>
        <end position="236"/>
    </location>
</feature>
<evidence type="ECO:0000256" key="3">
    <source>
        <dbReference type="ARBA" id="ARBA00022741"/>
    </source>
</evidence>
<comment type="caution">
    <text evidence="6">The sequence shown here is derived from an EMBL/GenBank/DDBJ whole genome shotgun (WGS) entry which is preliminary data.</text>
</comment>
<keyword evidence="4" id="KW-0067">ATP-binding</keyword>
<dbReference type="PROSITE" id="PS00211">
    <property type="entry name" value="ABC_TRANSPORTER_1"/>
    <property type="match status" value="1"/>
</dbReference>
<dbReference type="InterPro" id="IPR050166">
    <property type="entry name" value="ABC_transporter_ATP-bind"/>
</dbReference>
<dbReference type="PATRIC" id="fig|1526658.3.peg.2663"/>